<name>A0AAE1P688_9EUCA</name>
<dbReference type="Proteomes" id="UP001292094">
    <property type="component" value="Unassembled WGS sequence"/>
</dbReference>
<reference evidence="1" key="1">
    <citation type="submission" date="2023-11" db="EMBL/GenBank/DDBJ databases">
        <title>Genome assemblies of two species of porcelain crab, Petrolisthes cinctipes and Petrolisthes manimaculis (Anomura: Porcellanidae).</title>
        <authorList>
            <person name="Angst P."/>
        </authorList>
    </citation>
    <scope>NUCLEOTIDE SEQUENCE</scope>
    <source>
        <strain evidence="1">PB745_02</strain>
        <tissue evidence="1">Gill</tissue>
    </source>
</reference>
<keyword evidence="2" id="KW-1185">Reference proteome</keyword>
<sequence length="201" mass="22696">MHSGRGSIGESQYWAGQGYPTPVSMLLPVNPPTSVSATANPAYGAGGGQDGAWGQAVWEPEQVPSGPWVHGSITQNNQAVLSPSLNQLATSSQQPYENKCTWYKLPPQQDPKKEKRRLRALREFNKRQQKKKEKQDLLNILATTTLENDNNRAEIMRTRQNIEWYSQQVQQTEMSLQQFLDEDLAQQNTHFMPGPSTRMDQ</sequence>
<dbReference type="AlphaFoldDB" id="A0AAE1P688"/>
<proteinExistence type="predicted"/>
<comment type="caution">
    <text evidence="1">The sequence shown here is derived from an EMBL/GenBank/DDBJ whole genome shotgun (WGS) entry which is preliminary data.</text>
</comment>
<dbReference type="EMBL" id="JAWZYT010002861">
    <property type="protein sequence ID" value="KAK4301587.1"/>
    <property type="molecule type" value="Genomic_DNA"/>
</dbReference>
<gene>
    <name evidence="1" type="ORF">Pmani_026365</name>
</gene>
<evidence type="ECO:0000313" key="2">
    <source>
        <dbReference type="Proteomes" id="UP001292094"/>
    </source>
</evidence>
<organism evidence="1 2">
    <name type="scientific">Petrolisthes manimaculis</name>
    <dbReference type="NCBI Taxonomy" id="1843537"/>
    <lineage>
        <taxon>Eukaryota</taxon>
        <taxon>Metazoa</taxon>
        <taxon>Ecdysozoa</taxon>
        <taxon>Arthropoda</taxon>
        <taxon>Crustacea</taxon>
        <taxon>Multicrustacea</taxon>
        <taxon>Malacostraca</taxon>
        <taxon>Eumalacostraca</taxon>
        <taxon>Eucarida</taxon>
        <taxon>Decapoda</taxon>
        <taxon>Pleocyemata</taxon>
        <taxon>Anomura</taxon>
        <taxon>Galatheoidea</taxon>
        <taxon>Porcellanidae</taxon>
        <taxon>Petrolisthes</taxon>
    </lineage>
</organism>
<evidence type="ECO:0000313" key="1">
    <source>
        <dbReference type="EMBL" id="KAK4301587.1"/>
    </source>
</evidence>
<protein>
    <submittedName>
        <fullName evidence="1">Uncharacterized protein</fullName>
    </submittedName>
</protein>
<accession>A0AAE1P688</accession>